<protein>
    <submittedName>
        <fullName evidence="2">N-acetyltransferase</fullName>
    </submittedName>
</protein>
<accession>A0A2N0ZEY1</accession>
<feature type="domain" description="N-acetyltransferase" evidence="1">
    <location>
        <begin position="13"/>
        <end position="177"/>
    </location>
</feature>
<dbReference type="AlphaFoldDB" id="A0A2N0ZEY1"/>
<evidence type="ECO:0000313" key="2">
    <source>
        <dbReference type="EMBL" id="PKG28070.1"/>
    </source>
</evidence>
<name>A0A2N0ZEY1_9BACI</name>
<dbReference type="GO" id="GO:0008999">
    <property type="term" value="F:protein-N-terminal-alanine acetyltransferase activity"/>
    <property type="evidence" value="ECO:0007669"/>
    <property type="project" value="TreeGrafter"/>
</dbReference>
<reference evidence="2 3" key="1">
    <citation type="journal article" date="2010" name="Int. J. Syst. Evol. Microbiol.">
        <title>Bacillus horneckiae sp. nov., isolated from a spacecraft-assembly clean room.</title>
        <authorList>
            <person name="Vaishampayan P."/>
            <person name="Probst A."/>
            <person name="Krishnamurthi S."/>
            <person name="Ghosh S."/>
            <person name="Osman S."/>
            <person name="McDowall A."/>
            <person name="Ruckmani A."/>
            <person name="Mayilraj S."/>
            <person name="Venkateswaran K."/>
        </authorList>
    </citation>
    <scope>NUCLEOTIDE SEQUENCE [LARGE SCALE GENOMIC DNA]</scope>
    <source>
        <strain evidence="3">1PO1SC</strain>
    </source>
</reference>
<dbReference type="SUPFAM" id="SSF55729">
    <property type="entry name" value="Acyl-CoA N-acyltransferases (Nat)"/>
    <property type="match status" value="1"/>
</dbReference>
<dbReference type="PANTHER" id="PTHR43792">
    <property type="entry name" value="GNAT FAMILY, PUTATIVE (AFU_ORTHOLOGUE AFUA_3G00765)-RELATED-RELATED"/>
    <property type="match status" value="1"/>
</dbReference>
<organism evidence="2 3">
    <name type="scientific">Cytobacillus horneckiae</name>
    <dbReference type="NCBI Taxonomy" id="549687"/>
    <lineage>
        <taxon>Bacteria</taxon>
        <taxon>Bacillati</taxon>
        <taxon>Bacillota</taxon>
        <taxon>Bacilli</taxon>
        <taxon>Bacillales</taxon>
        <taxon>Bacillaceae</taxon>
        <taxon>Cytobacillus</taxon>
    </lineage>
</organism>
<evidence type="ECO:0000259" key="1">
    <source>
        <dbReference type="PROSITE" id="PS51186"/>
    </source>
</evidence>
<dbReference type="GO" id="GO:0005737">
    <property type="term" value="C:cytoplasm"/>
    <property type="evidence" value="ECO:0007669"/>
    <property type="project" value="TreeGrafter"/>
</dbReference>
<dbReference type="PROSITE" id="PS51186">
    <property type="entry name" value="GNAT"/>
    <property type="match status" value="1"/>
</dbReference>
<evidence type="ECO:0000313" key="3">
    <source>
        <dbReference type="Proteomes" id="UP000233343"/>
    </source>
</evidence>
<keyword evidence="3" id="KW-1185">Reference proteome</keyword>
<dbReference type="InterPro" id="IPR016181">
    <property type="entry name" value="Acyl_CoA_acyltransferase"/>
</dbReference>
<dbReference type="PANTHER" id="PTHR43792:SF9">
    <property type="entry name" value="RIBOSOMAL-PROTEIN-ALANINE ACETYLTRANSFERASE"/>
    <property type="match status" value="1"/>
</dbReference>
<gene>
    <name evidence="2" type="ORF">CWS20_15845</name>
</gene>
<dbReference type="RefSeq" id="WP_066194801.1">
    <property type="nucleotide sequence ID" value="NZ_JAFDQP010000015.1"/>
</dbReference>
<dbReference type="InterPro" id="IPR051531">
    <property type="entry name" value="N-acetyltransferase"/>
</dbReference>
<dbReference type="Pfam" id="PF13302">
    <property type="entry name" value="Acetyltransf_3"/>
    <property type="match status" value="1"/>
</dbReference>
<dbReference type="InterPro" id="IPR000182">
    <property type="entry name" value="GNAT_dom"/>
</dbReference>
<comment type="caution">
    <text evidence="2">The sequence shown here is derived from an EMBL/GenBank/DDBJ whole genome shotgun (WGS) entry which is preliminary data.</text>
</comment>
<sequence length="186" mass="21612">MEKKFPEIETSRLILRKVKSDDKESMYKYLSDEDVVKHMGLFPYKTAEEVMDEINWYDSIYKEGTGIRWGITEKGKNEVIGSCGFLNMKRQHFRAEIGFELNKEYWSQGIAGEAISAVLQYGFQSLGLERIEALIEPTNRSSQKLVEKYGFIKEGLLRHYEFTCGKFDDLLMYSILKEDLVGIFGE</sequence>
<keyword evidence="2" id="KW-0808">Transferase</keyword>
<dbReference type="EMBL" id="PISD01000033">
    <property type="protein sequence ID" value="PKG28070.1"/>
    <property type="molecule type" value="Genomic_DNA"/>
</dbReference>
<proteinExistence type="predicted"/>
<dbReference type="Proteomes" id="UP000233343">
    <property type="component" value="Unassembled WGS sequence"/>
</dbReference>
<dbReference type="Gene3D" id="3.40.630.30">
    <property type="match status" value="1"/>
</dbReference>